<dbReference type="HAMAP" id="MF_01521">
    <property type="entry name" value="MntP_pump"/>
    <property type="match status" value="1"/>
</dbReference>
<name>A0A7X2TQW6_9SPIO</name>
<reference evidence="9 10" key="1">
    <citation type="submission" date="2019-08" db="EMBL/GenBank/DDBJ databases">
        <title>In-depth cultivation of the pig gut microbiome towards novel bacterial diversity and tailored functional studies.</title>
        <authorList>
            <person name="Wylensek D."/>
            <person name="Hitch T.C.A."/>
            <person name="Clavel T."/>
        </authorList>
    </citation>
    <scope>NUCLEOTIDE SEQUENCE [LARGE SCALE GENOMIC DNA]</scope>
    <source>
        <strain evidence="9 10">NM-380-WT-3C1</strain>
    </source>
</reference>
<feature type="transmembrane region" description="Helical" evidence="8">
    <location>
        <begin position="112"/>
        <end position="130"/>
    </location>
</feature>
<evidence type="ECO:0000256" key="3">
    <source>
        <dbReference type="ARBA" id="ARBA00022692"/>
    </source>
</evidence>
<gene>
    <name evidence="8" type="primary">mntP</name>
    <name evidence="9" type="ORF">FYJ80_09070</name>
</gene>
<keyword evidence="5 8" id="KW-0406">Ion transport</keyword>
<dbReference type="GO" id="GO:0005886">
    <property type="term" value="C:plasma membrane"/>
    <property type="evidence" value="ECO:0007669"/>
    <property type="project" value="UniProtKB-SubCell"/>
</dbReference>
<keyword evidence="6 8" id="KW-0472">Membrane</keyword>
<keyword evidence="3 8" id="KW-0812">Transmembrane</keyword>
<evidence type="ECO:0000256" key="2">
    <source>
        <dbReference type="ARBA" id="ARBA00022475"/>
    </source>
</evidence>
<evidence type="ECO:0000256" key="7">
    <source>
        <dbReference type="ARBA" id="ARBA00023211"/>
    </source>
</evidence>
<evidence type="ECO:0000256" key="8">
    <source>
        <dbReference type="HAMAP-Rule" id="MF_01521"/>
    </source>
</evidence>
<dbReference type="PANTHER" id="PTHR35529:SF1">
    <property type="entry name" value="MANGANESE EFFLUX PUMP MNTP-RELATED"/>
    <property type="match status" value="1"/>
</dbReference>
<keyword evidence="1 8" id="KW-0813">Transport</keyword>
<dbReference type="InterPro" id="IPR022929">
    <property type="entry name" value="Put_MntP"/>
</dbReference>
<feature type="transmembrane region" description="Helical" evidence="8">
    <location>
        <begin position="136"/>
        <end position="158"/>
    </location>
</feature>
<dbReference type="RefSeq" id="WP_154426175.1">
    <property type="nucleotide sequence ID" value="NZ_VUNN01000020.1"/>
</dbReference>
<comment type="subcellular location">
    <subcellularLocation>
        <location evidence="8">Cell membrane</location>
        <topology evidence="8">Multi-pass membrane protein</topology>
    </subcellularLocation>
</comment>
<keyword evidence="2 8" id="KW-1003">Cell membrane</keyword>
<evidence type="ECO:0000256" key="4">
    <source>
        <dbReference type="ARBA" id="ARBA00022989"/>
    </source>
</evidence>
<feature type="transmembrane region" description="Helical" evidence="8">
    <location>
        <begin position="74"/>
        <end position="92"/>
    </location>
</feature>
<evidence type="ECO:0000256" key="6">
    <source>
        <dbReference type="ARBA" id="ARBA00023136"/>
    </source>
</evidence>
<dbReference type="InterPro" id="IPR003810">
    <property type="entry name" value="Mntp/YtaF"/>
</dbReference>
<keyword evidence="10" id="KW-1185">Reference proteome</keyword>
<protein>
    <recommendedName>
        <fullName evidence="8">Putative manganese efflux pump MntP</fullName>
    </recommendedName>
</protein>
<dbReference type="Proteomes" id="UP000460549">
    <property type="component" value="Unassembled WGS sequence"/>
</dbReference>
<keyword evidence="7 8" id="KW-0464">Manganese</keyword>
<feature type="transmembrane region" description="Helical" evidence="8">
    <location>
        <begin position="170"/>
        <end position="190"/>
    </location>
</feature>
<dbReference type="EMBL" id="VUNN01000020">
    <property type="protein sequence ID" value="MSU06919.1"/>
    <property type="molecule type" value="Genomic_DNA"/>
</dbReference>
<proteinExistence type="inferred from homology"/>
<sequence>MNSVFFVNSIALGIGLAMDAFSVSLANGLHECKMTKKKLVLIAFTFAFFQALMPMIGWVCVHTIINYFKALEKIIPYIALALLSYIGISMFLEKEEEDEHEACTILSFKKLIIQGIATSIDALSVGFTIAEYNWFYAITASNIIAIVTFIICTFGLIIGKKAGSKLGRKANIFGGIILITIGLEIFISSFF</sequence>
<comment type="similarity">
    <text evidence="8">Belongs to the MntP (TC 9.B.29) family.</text>
</comment>
<evidence type="ECO:0000256" key="5">
    <source>
        <dbReference type="ARBA" id="ARBA00023065"/>
    </source>
</evidence>
<dbReference type="AlphaFoldDB" id="A0A7X2TQW6"/>
<organism evidence="9 10">
    <name type="scientific">Bullifex porci</name>
    <dbReference type="NCBI Taxonomy" id="2606638"/>
    <lineage>
        <taxon>Bacteria</taxon>
        <taxon>Pseudomonadati</taxon>
        <taxon>Spirochaetota</taxon>
        <taxon>Spirochaetia</taxon>
        <taxon>Spirochaetales</taxon>
        <taxon>Spirochaetaceae</taxon>
        <taxon>Bullifex</taxon>
    </lineage>
</organism>
<evidence type="ECO:0000313" key="9">
    <source>
        <dbReference type="EMBL" id="MSU06919.1"/>
    </source>
</evidence>
<dbReference type="GO" id="GO:0005384">
    <property type="term" value="F:manganese ion transmembrane transporter activity"/>
    <property type="evidence" value="ECO:0007669"/>
    <property type="project" value="UniProtKB-UniRule"/>
</dbReference>
<accession>A0A7X2TQW6</accession>
<comment type="function">
    <text evidence="8">Probably functions as a manganese efflux pump.</text>
</comment>
<dbReference type="PANTHER" id="PTHR35529">
    <property type="entry name" value="MANGANESE EFFLUX PUMP MNTP-RELATED"/>
    <property type="match status" value="1"/>
</dbReference>
<evidence type="ECO:0000313" key="10">
    <source>
        <dbReference type="Proteomes" id="UP000460549"/>
    </source>
</evidence>
<dbReference type="Pfam" id="PF02659">
    <property type="entry name" value="Mntp"/>
    <property type="match status" value="1"/>
</dbReference>
<feature type="transmembrane region" description="Helical" evidence="8">
    <location>
        <begin position="6"/>
        <end position="27"/>
    </location>
</feature>
<feature type="transmembrane region" description="Helical" evidence="8">
    <location>
        <begin position="39"/>
        <end position="68"/>
    </location>
</feature>
<evidence type="ECO:0000256" key="1">
    <source>
        <dbReference type="ARBA" id="ARBA00022448"/>
    </source>
</evidence>
<keyword evidence="4 8" id="KW-1133">Transmembrane helix</keyword>
<comment type="caution">
    <text evidence="9">The sequence shown here is derived from an EMBL/GenBank/DDBJ whole genome shotgun (WGS) entry which is preliminary data.</text>
</comment>